<dbReference type="RefSeq" id="WP_257716527.1">
    <property type="nucleotide sequence ID" value="NZ_JANJOU010000009.1"/>
</dbReference>
<feature type="domain" description="GFO/IDH/MocA-like oxidoreductase" evidence="3">
    <location>
        <begin position="130"/>
        <end position="258"/>
    </location>
</feature>
<evidence type="ECO:0000313" key="5">
    <source>
        <dbReference type="Proteomes" id="UP001524642"/>
    </source>
</evidence>
<dbReference type="InterPro" id="IPR055170">
    <property type="entry name" value="GFO_IDH_MocA-like_dom"/>
</dbReference>
<evidence type="ECO:0000259" key="2">
    <source>
        <dbReference type="Pfam" id="PF01408"/>
    </source>
</evidence>
<gene>
    <name evidence="4" type="ORF">NRP21_12450</name>
</gene>
<name>A0ABT1X434_9PROT</name>
<reference evidence="4 5" key="1">
    <citation type="submission" date="2022-06" db="EMBL/GenBank/DDBJ databases">
        <title>Roseomonas CN29.</title>
        <authorList>
            <person name="Cheng Y."/>
            <person name="He X."/>
        </authorList>
    </citation>
    <scope>NUCLEOTIDE SEQUENCE [LARGE SCALE GENOMIC DNA]</scope>
    <source>
        <strain evidence="4 5">CN29</strain>
    </source>
</reference>
<keyword evidence="1" id="KW-0560">Oxidoreductase</keyword>
<organism evidence="4 5">
    <name type="scientific">Roseomonas populi</name>
    <dbReference type="NCBI Taxonomy" id="3121582"/>
    <lineage>
        <taxon>Bacteria</taxon>
        <taxon>Pseudomonadati</taxon>
        <taxon>Pseudomonadota</taxon>
        <taxon>Alphaproteobacteria</taxon>
        <taxon>Acetobacterales</taxon>
        <taxon>Roseomonadaceae</taxon>
        <taxon>Roseomonas</taxon>
    </lineage>
</organism>
<dbReference type="InterPro" id="IPR000683">
    <property type="entry name" value="Gfo/Idh/MocA-like_OxRdtase_N"/>
</dbReference>
<keyword evidence="5" id="KW-1185">Reference proteome</keyword>
<dbReference type="Pfam" id="PF01408">
    <property type="entry name" value="GFO_IDH_MocA"/>
    <property type="match status" value="1"/>
</dbReference>
<feature type="domain" description="Gfo/Idh/MocA-like oxidoreductase N-terminal" evidence="2">
    <location>
        <begin position="5"/>
        <end position="121"/>
    </location>
</feature>
<accession>A0ABT1X434</accession>
<protein>
    <submittedName>
        <fullName evidence="4">Gfo/Idh/MocA family oxidoreductase</fullName>
    </submittedName>
</protein>
<evidence type="ECO:0000313" key="4">
    <source>
        <dbReference type="EMBL" id="MCR0982856.1"/>
    </source>
</evidence>
<dbReference type="Gene3D" id="3.30.360.10">
    <property type="entry name" value="Dihydrodipicolinate Reductase, domain 2"/>
    <property type="match status" value="1"/>
</dbReference>
<dbReference type="InterPro" id="IPR050463">
    <property type="entry name" value="Gfo/Idh/MocA_oxidrdct_glycsds"/>
</dbReference>
<dbReference type="Proteomes" id="UP001524642">
    <property type="component" value="Unassembled WGS sequence"/>
</dbReference>
<evidence type="ECO:0000256" key="1">
    <source>
        <dbReference type="ARBA" id="ARBA00023002"/>
    </source>
</evidence>
<dbReference type="PANTHER" id="PTHR43818">
    <property type="entry name" value="BCDNA.GH03377"/>
    <property type="match status" value="1"/>
</dbReference>
<dbReference type="PANTHER" id="PTHR43818:SF11">
    <property type="entry name" value="BCDNA.GH03377"/>
    <property type="match status" value="1"/>
</dbReference>
<dbReference type="Pfam" id="PF22725">
    <property type="entry name" value="GFO_IDH_MocA_C3"/>
    <property type="match status" value="1"/>
</dbReference>
<dbReference type="SUPFAM" id="SSF51735">
    <property type="entry name" value="NAD(P)-binding Rossmann-fold domains"/>
    <property type="match status" value="1"/>
</dbReference>
<proteinExistence type="predicted"/>
<dbReference type="InterPro" id="IPR036291">
    <property type="entry name" value="NAD(P)-bd_dom_sf"/>
</dbReference>
<dbReference type="SUPFAM" id="SSF55347">
    <property type="entry name" value="Glyceraldehyde-3-phosphate dehydrogenase-like, C-terminal domain"/>
    <property type="match status" value="1"/>
</dbReference>
<evidence type="ECO:0000259" key="3">
    <source>
        <dbReference type="Pfam" id="PF22725"/>
    </source>
</evidence>
<dbReference type="EMBL" id="JANJOU010000009">
    <property type="protein sequence ID" value="MCR0982856.1"/>
    <property type="molecule type" value="Genomic_DNA"/>
</dbReference>
<dbReference type="Gene3D" id="3.40.50.720">
    <property type="entry name" value="NAD(P)-binding Rossmann-like Domain"/>
    <property type="match status" value="1"/>
</dbReference>
<comment type="caution">
    <text evidence="4">The sequence shown here is derived from an EMBL/GenBank/DDBJ whole genome shotgun (WGS) entry which is preliminary data.</text>
</comment>
<sequence length="328" mass="34274">MNKPRLGFLGVGWIGRHRMASILETGAVEAVAIADPSPEMAAEAGKLAPGAKLVSGLDEMLALGLDGVVIASPSALHAAQTIQALRAGAAVFCQKPLGRTVDEVRAAVEAARTANKLLGVDLSYRFTEGVRRIREAVSGGELGRIYAADLVFHNAYGPDKPWFRDPKLSGGGCVMDLGVHLVDLALWLLDFPKVTSVSGNLFAGGEPLAGRTDRVEDYAVATIGLEGGTVLRLACSWNLHAGQDAVIAAEFHGSGGGVALRNVNGSFYDFTAERFRGTARETLATPPDEWGGRAAADWARRLAAGEGFDPAAEGLVAVAGVLDGIYGR</sequence>